<reference evidence="1 2" key="1">
    <citation type="journal article" date="2012" name="J. Bacteriol.">
        <title>Genome sequence of Rhizobium grahamii CCGE502, a broad-host-range symbiont with low nodulation competitiveness in Phaseolus vulgaris.</title>
        <authorList>
            <person name="Althabegoiti M.J."/>
            <person name="Lozano L."/>
            <person name="Torres-Tejerizo G."/>
            <person name="Ormeno-Orrillo E."/>
            <person name="Rogel M.A."/>
            <person name="Gonzalez V."/>
            <person name="Martinez-Romero E."/>
        </authorList>
    </citation>
    <scope>NUCLEOTIDE SEQUENCE [LARGE SCALE GENOMIC DNA]</scope>
    <source>
        <strain evidence="1 2">CCGE 502</strain>
        <plasmid evidence="1">pRg502a</plasmid>
    </source>
</reference>
<dbReference type="HOGENOM" id="CLU_2603553_0_0_5"/>
<dbReference type="EMBL" id="AEYE02000038">
    <property type="protein sequence ID" value="EPE93809.1"/>
    <property type="molecule type" value="Genomic_DNA"/>
</dbReference>
<protein>
    <submittedName>
        <fullName evidence="1">Transposase</fullName>
    </submittedName>
</protein>
<evidence type="ECO:0000313" key="2">
    <source>
        <dbReference type="Proteomes" id="UP000014411"/>
    </source>
</evidence>
<name>S3H506_9HYPH</name>
<proteinExistence type="predicted"/>
<comment type="caution">
    <text evidence="1">The sequence shown here is derived from an EMBL/GenBank/DDBJ whole genome shotgun (WGS) entry which is preliminary data.</text>
</comment>
<dbReference type="AlphaFoldDB" id="S3H506"/>
<keyword evidence="1" id="KW-0614">Plasmid</keyword>
<gene>
    <name evidence="1" type="ORF">RGCCGE502_33461</name>
</gene>
<sequence length="79" mass="9060">MIANLYRTRKRAIPDRAPISFAPKGWMLLILQDGKIDRRAYELCLFSELKRPLDAGDVWVEGRSGFQSFESFPNSQADV</sequence>
<organism evidence="1 2">
    <name type="scientific">Rhizobium grahamii CCGE 502</name>
    <dbReference type="NCBI Taxonomy" id="990285"/>
    <lineage>
        <taxon>Bacteria</taxon>
        <taxon>Pseudomonadati</taxon>
        <taxon>Pseudomonadota</taxon>
        <taxon>Alphaproteobacteria</taxon>
        <taxon>Hyphomicrobiales</taxon>
        <taxon>Rhizobiaceae</taxon>
        <taxon>Rhizobium/Agrobacterium group</taxon>
        <taxon>Rhizobium</taxon>
    </lineage>
</organism>
<dbReference type="Proteomes" id="UP000014411">
    <property type="component" value="Unassembled WGS sequence"/>
</dbReference>
<geneLocation type="plasmid" evidence="1">
    <name>pRg502a</name>
</geneLocation>
<accession>S3H506</accession>
<keyword evidence="2" id="KW-1185">Reference proteome</keyword>
<evidence type="ECO:0000313" key="1">
    <source>
        <dbReference type="EMBL" id="EPE93809.1"/>
    </source>
</evidence>